<dbReference type="InterPro" id="IPR015943">
    <property type="entry name" value="WD40/YVTN_repeat-like_dom_sf"/>
</dbReference>
<evidence type="ECO:0000313" key="2">
    <source>
        <dbReference type="EMBL" id="KAJ2891570.1"/>
    </source>
</evidence>
<dbReference type="PANTHER" id="PTHR30344:SF1">
    <property type="entry name" value="6-PHOSPHOGLUCONOLACTONASE"/>
    <property type="match status" value="1"/>
</dbReference>
<sequence>MLLFGFATPKYNAAVMNKQTRQGSALVVHAAVRNATTGQQRWKSKPNSKFPVSNECAPNPSWLTLDRDSGVIYCLDEGIATVNGTLSSFEAQEDGTLVLLDKIDTINEPKARALFQIYRARLTHTKPFWIQQTSSSWSLTSAQILSEFFSYNASTLDFAAFLVTEEPVFMYLVGEISNIITVYEVTNDNEAIGLDFKGVEVVGSYGEENEIPDDTTSAEVCILPDHEYLLLSTRYDQSFTIPSPNGMDIEISSDSMLSFAIDNKTGG</sequence>
<protein>
    <submittedName>
        <fullName evidence="2">Uncharacterized protein</fullName>
    </submittedName>
</protein>
<dbReference type="Gene3D" id="2.130.10.10">
    <property type="entry name" value="YVTN repeat-like/Quinoprotein amine dehydrogenase"/>
    <property type="match status" value="2"/>
</dbReference>
<reference evidence="2" key="1">
    <citation type="submission" date="2022-07" db="EMBL/GenBank/DDBJ databases">
        <title>Draft genome sequence of Zalerion maritima ATCC 34329, a (micro)plastics degrading marine fungus.</title>
        <authorList>
            <person name="Paco A."/>
            <person name="Goncalves M.F.M."/>
            <person name="Rocha-Santos T.A.P."/>
            <person name="Alves A."/>
        </authorList>
    </citation>
    <scope>NUCLEOTIDE SEQUENCE</scope>
    <source>
        <strain evidence="2">ATCC 34329</strain>
    </source>
</reference>
<accession>A0AAD5RFP7</accession>
<keyword evidence="3" id="KW-1185">Reference proteome</keyword>
<dbReference type="PANTHER" id="PTHR30344">
    <property type="entry name" value="6-PHOSPHOGLUCONOLACTONASE-RELATED"/>
    <property type="match status" value="1"/>
</dbReference>
<dbReference type="Proteomes" id="UP001201980">
    <property type="component" value="Unassembled WGS sequence"/>
</dbReference>
<dbReference type="GO" id="GO:0017057">
    <property type="term" value="F:6-phosphogluconolactonase activity"/>
    <property type="evidence" value="ECO:0007669"/>
    <property type="project" value="TreeGrafter"/>
</dbReference>
<evidence type="ECO:0000256" key="1">
    <source>
        <dbReference type="ARBA" id="ARBA00005564"/>
    </source>
</evidence>
<dbReference type="Pfam" id="PF10282">
    <property type="entry name" value="Lactonase"/>
    <property type="match status" value="2"/>
</dbReference>
<proteinExistence type="inferred from homology"/>
<comment type="caution">
    <text evidence="2">The sequence shown here is derived from an EMBL/GenBank/DDBJ whole genome shotgun (WGS) entry which is preliminary data.</text>
</comment>
<dbReference type="EMBL" id="JAKWBI020001051">
    <property type="protein sequence ID" value="KAJ2891570.1"/>
    <property type="molecule type" value="Genomic_DNA"/>
</dbReference>
<dbReference type="AlphaFoldDB" id="A0AAD5RFP7"/>
<dbReference type="InterPro" id="IPR050282">
    <property type="entry name" value="Cycloisomerase_2"/>
</dbReference>
<name>A0AAD5RFP7_9PEZI</name>
<organism evidence="2 3">
    <name type="scientific">Zalerion maritima</name>
    <dbReference type="NCBI Taxonomy" id="339359"/>
    <lineage>
        <taxon>Eukaryota</taxon>
        <taxon>Fungi</taxon>
        <taxon>Dikarya</taxon>
        <taxon>Ascomycota</taxon>
        <taxon>Pezizomycotina</taxon>
        <taxon>Sordariomycetes</taxon>
        <taxon>Lulworthiomycetidae</taxon>
        <taxon>Lulworthiales</taxon>
        <taxon>Lulworthiaceae</taxon>
        <taxon>Zalerion</taxon>
    </lineage>
</organism>
<gene>
    <name evidence="2" type="ORF">MKZ38_000204</name>
</gene>
<dbReference type="InterPro" id="IPR019405">
    <property type="entry name" value="Lactonase_7-beta_prop"/>
</dbReference>
<comment type="similarity">
    <text evidence="1">Belongs to the cycloisomerase 2 family.</text>
</comment>
<evidence type="ECO:0000313" key="3">
    <source>
        <dbReference type="Proteomes" id="UP001201980"/>
    </source>
</evidence>